<dbReference type="Proteomes" id="UP000029665">
    <property type="component" value="Unassembled WGS sequence"/>
</dbReference>
<organism evidence="2 3">
    <name type="scientific">Pycnoporus cinnabarinus</name>
    <name type="common">Cinnabar-red polypore</name>
    <name type="synonym">Trametes cinnabarina</name>
    <dbReference type="NCBI Taxonomy" id="5643"/>
    <lineage>
        <taxon>Eukaryota</taxon>
        <taxon>Fungi</taxon>
        <taxon>Dikarya</taxon>
        <taxon>Basidiomycota</taxon>
        <taxon>Agaricomycotina</taxon>
        <taxon>Agaricomycetes</taxon>
        <taxon>Polyporales</taxon>
        <taxon>Polyporaceae</taxon>
        <taxon>Trametes</taxon>
    </lineage>
</organism>
<feature type="region of interest" description="Disordered" evidence="1">
    <location>
        <begin position="372"/>
        <end position="400"/>
    </location>
</feature>
<proteinExistence type="predicted"/>
<dbReference type="AlphaFoldDB" id="A0A060SRA1"/>
<protein>
    <submittedName>
        <fullName evidence="2">Uncharacterized protein</fullName>
    </submittedName>
</protein>
<accession>A0A060SRA1</accession>
<dbReference type="HOGENOM" id="CLU_712030_0_0_1"/>
<reference evidence="2" key="1">
    <citation type="submission" date="2014-01" db="EMBL/GenBank/DDBJ databases">
        <title>The genome of the white-rot fungus Pycnoporus cinnabarinus: a basidiomycete model with a versatile arsenal for lignocellulosic biomass breakdown.</title>
        <authorList>
            <person name="Levasseur A."/>
            <person name="Lomascolo A."/>
            <person name="Ruiz-Duenas F.J."/>
            <person name="Uzan E."/>
            <person name="Piumi F."/>
            <person name="Kues U."/>
            <person name="Ram A.F.J."/>
            <person name="Murat C."/>
            <person name="Haon M."/>
            <person name="Benoit I."/>
            <person name="Arfi Y."/>
            <person name="Chevret D."/>
            <person name="Drula E."/>
            <person name="Kwon M.J."/>
            <person name="Gouret P."/>
            <person name="Lesage-Meessen L."/>
            <person name="Lombard V."/>
            <person name="Mariette J."/>
            <person name="Noirot C."/>
            <person name="Park J."/>
            <person name="Patyshakuliyeva A."/>
            <person name="Wieneger R.A.B."/>
            <person name="Wosten H.A.B."/>
            <person name="Martin F."/>
            <person name="Coutinho P.M."/>
            <person name="de Vries R."/>
            <person name="Martinez A.T."/>
            <person name="Klopp C."/>
            <person name="Pontarotti P."/>
            <person name="Henrissat B."/>
            <person name="Record E."/>
        </authorList>
    </citation>
    <scope>NUCLEOTIDE SEQUENCE [LARGE SCALE GENOMIC DNA]</scope>
    <source>
        <strain evidence="2">BRFM137</strain>
    </source>
</reference>
<name>A0A060SRA1_PYCCI</name>
<evidence type="ECO:0000313" key="2">
    <source>
        <dbReference type="EMBL" id="CDO74739.1"/>
    </source>
</evidence>
<evidence type="ECO:0000256" key="1">
    <source>
        <dbReference type="SAM" id="MobiDB-lite"/>
    </source>
</evidence>
<keyword evidence="3" id="KW-1185">Reference proteome</keyword>
<dbReference type="EMBL" id="CCBP010000211">
    <property type="protein sequence ID" value="CDO74739.1"/>
    <property type="molecule type" value="Genomic_DNA"/>
</dbReference>
<comment type="caution">
    <text evidence="2">The sequence shown here is derived from an EMBL/GenBank/DDBJ whole genome shotgun (WGS) entry which is preliminary data.</text>
</comment>
<gene>
    <name evidence="2" type="ORF">BN946_scf184812.g3</name>
</gene>
<dbReference type="OrthoDB" id="2749534at2759"/>
<sequence>MTISKTINITGVQGKLGAAVDLTFAFIPSNADFDKVVPIAWKVLTLKDGDFVSYDWTDLIGGCRAIINGNTGEVSPREYCAIPIGRSSDLTKDTSKRPPVYNFSSPASIGGTQARVMNRTKGQVDIGAGFVTNQGQANEAFNPVLVCPQVPDVSSAYVDYDAHLYIWASLDYTESEMLDDSVLSTTSLWDGDLAKLTGKQISIKVSRDKGVVVVDGPKIGGVAQAESFLPTDDAAAQGDGSAALTYKAELAFATPSLVYVGVKAIVEGLLPKGYSFKATTKGYDTDAELEVVLPPNVCCNQAELDLIGAIDASKSIFGKAYIKAHSGAILLATDKGLQTWTDVNPASQQWFGVNPGDHGDGAIEGVAKKGAPAEVANGNGNAAKETYEDDKAGAPADDIVEGGDKFRSIRRGGRRAVGNPAA</sequence>
<evidence type="ECO:0000313" key="3">
    <source>
        <dbReference type="Proteomes" id="UP000029665"/>
    </source>
</evidence>